<name>A0A8J2KGR7_9HEXA</name>
<proteinExistence type="predicted"/>
<evidence type="ECO:0000259" key="1">
    <source>
        <dbReference type="Pfam" id="PF00732"/>
    </source>
</evidence>
<sequence length="56" mass="6609">MDYTTKRGMKFSAHRAYLDPVRERPNLRVITYAHVEKVIFDEQNNAVAVSYVHKNK</sequence>
<dbReference type="Pfam" id="PF00732">
    <property type="entry name" value="GMC_oxred_N"/>
    <property type="match status" value="1"/>
</dbReference>
<dbReference type="GO" id="GO:0016614">
    <property type="term" value="F:oxidoreductase activity, acting on CH-OH group of donors"/>
    <property type="evidence" value="ECO:0007669"/>
    <property type="project" value="InterPro"/>
</dbReference>
<evidence type="ECO:0000313" key="2">
    <source>
        <dbReference type="EMBL" id="CAG7816217.1"/>
    </source>
</evidence>
<keyword evidence="3" id="KW-1185">Reference proteome</keyword>
<gene>
    <name evidence="2" type="ORF">AFUS01_LOCUS26846</name>
</gene>
<dbReference type="GO" id="GO:0050660">
    <property type="term" value="F:flavin adenine dinucleotide binding"/>
    <property type="evidence" value="ECO:0007669"/>
    <property type="project" value="InterPro"/>
</dbReference>
<comment type="caution">
    <text evidence="2">The sequence shown here is derived from an EMBL/GenBank/DDBJ whole genome shotgun (WGS) entry which is preliminary data.</text>
</comment>
<organism evidence="2 3">
    <name type="scientific">Allacma fusca</name>
    <dbReference type="NCBI Taxonomy" id="39272"/>
    <lineage>
        <taxon>Eukaryota</taxon>
        <taxon>Metazoa</taxon>
        <taxon>Ecdysozoa</taxon>
        <taxon>Arthropoda</taxon>
        <taxon>Hexapoda</taxon>
        <taxon>Collembola</taxon>
        <taxon>Symphypleona</taxon>
        <taxon>Sminthuridae</taxon>
        <taxon>Allacma</taxon>
    </lineage>
</organism>
<dbReference type="InterPro" id="IPR000172">
    <property type="entry name" value="GMC_OxRdtase_N"/>
</dbReference>
<dbReference type="AlphaFoldDB" id="A0A8J2KGR7"/>
<reference evidence="2" key="1">
    <citation type="submission" date="2021-06" db="EMBL/GenBank/DDBJ databases">
        <authorList>
            <person name="Hodson N. C."/>
            <person name="Mongue J. A."/>
            <person name="Jaron S. K."/>
        </authorList>
    </citation>
    <scope>NUCLEOTIDE SEQUENCE</scope>
</reference>
<dbReference type="OrthoDB" id="269227at2759"/>
<accession>A0A8J2KGR7</accession>
<dbReference type="Proteomes" id="UP000708208">
    <property type="component" value="Unassembled WGS sequence"/>
</dbReference>
<evidence type="ECO:0000313" key="3">
    <source>
        <dbReference type="Proteomes" id="UP000708208"/>
    </source>
</evidence>
<dbReference type="EMBL" id="CAJVCH010363510">
    <property type="protein sequence ID" value="CAG7816217.1"/>
    <property type="molecule type" value="Genomic_DNA"/>
</dbReference>
<feature type="domain" description="Glucose-methanol-choline oxidoreductase N-terminal" evidence="1">
    <location>
        <begin position="3"/>
        <end position="55"/>
    </location>
</feature>
<feature type="non-terminal residue" evidence="2">
    <location>
        <position position="1"/>
    </location>
</feature>
<protein>
    <recommendedName>
        <fullName evidence="1">Glucose-methanol-choline oxidoreductase N-terminal domain-containing protein</fullName>
    </recommendedName>
</protein>